<dbReference type="RefSeq" id="WP_137061208.1">
    <property type="nucleotide sequence ID" value="NZ_PNXQ01000009.1"/>
</dbReference>
<reference evidence="1 2" key="1">
    <citation type="submission" date="2018-01" db="EMBL/GenBank/DDBJ databases">
        <title>Bacillales members from the olive rhizosphere are effective biological control agents against Verticillium dahliae.</title>
        <authorList>
            <person name="Gomez-Lama C."/>
            <person name="Legarda G."/>
            <person name="Ruano-Rosa D."/>
            <person name="Pizarro-Tobias P."/>
            <person name="Valverde-Corredor A."/>
            <person name="Niqui J.L."/>
            <person name="Trivino J.C."/>
            <person name="Roca A."/>
            <person name="Mercado-Blanco J."/>
        </authorList>
    </citation>
    <scope>NUCLEOTIDE SEQUENCE [LARGE SCALE GENOMIC DNA]</scope>
    <source>
        <strain evidence="1 2">PIC167</strain>
    </source>
</reference>
<evidence type="ECO:0000313" key="2">
    <source>
        <dbReference type="Proteomes" id="UP000308114"/>
    </source>
</evidence>
<dbReference type="AlphaFoldDB" id="A0A4U2Q1T7"/>
<organism evidence="1 2">
    <name type="scientific">Paenibacillus terrae</name>
    <dbReference type="NCBI Taxonomy" id="159743"/>
    <lineage>
        <taxon>Bacteria</taxon>
        <taxon>Bacillati</taxon>
        <taxon>Bacillota</taxon>
        <taxon>Bacilli</taxon>
        <taxon>Bacillales</taxon>
        <taxon>Paenibacillaceae</taxon>
        <taxon>Paenibacillus</taxon>
    </lineage>
</organism>
<dbReference type="Proteomes" id="UP000308114">
    <property type="component" value="Unassembled WGS sequence"/>
</dbReference>
<gene>
    <name evidence="1" type="ORF">C1I60_07805</name>
</gene>
<name>A0A4U2Q1T7_9BACL</name>
<accession>A0A4U2Q1T7</accession>
<proteinExistence type="predicted"/>
<dbReference type="EMBL" id="PNXQ01000009">
    <property type="protein sequence ID" value="TKH45050.1"/>
    <property type="molecule type" value="Genomic_DNA"/>
</dbReference>
<comment type="caution">
    <text evidence="1">The sequence shown here is derived from an EMBL/GenBank/DDBJ whole genome shotgun (WGS) entry which is preliminary data.</text>
</comment>
<sequence length="224" mass="25470">MNYMDEHILSLKNKLNHDVASNNENMNLSHTAVPDQDNYVAEQNRVLRMGDELIPLEWKTILDGQMAFSIPKSFSLMALEQSRFKYPSEHRPQIIYTSLDGTVNTTFNPTESDLEVDELPEFVEQMADVLRSVQPVRNWIGTEMIVNRSGLSIGIIRFVAAGVDMNLYNEILLFIHKGQVIMGTFNCMESDMEAWLPVAENTVQSLHRLPIPSHPTYEKGADSL</sequence>
<protein>
    <submittedName>
        <fullName evidence="1">Uncharacterized protein</fullName>
    </submittedName>
</protein>
<evidence type="ECO:0000313" key="1">
    <source>
        <dbReference type="EMBL" id="TKH45050.1"/>
    </source>
</evidence>